<gene>
    <name evidence="2" type="ORF">HDA41_002074</name>
</gene>
<evidence type="ECO:0000313" key="3">
    <source>
        <dbReference type="Proteomes" id="UP000590647"/>
    </source>
</evidence>
<dbReference type="SUPFAM" id="SSF55874">
    <property type="entry name" value="ATPase domain of HSP90 chaperone/DNA topoisomerase II/histidine kinase"/>
    <property type="match status" value="1"/>
</dbReference>
<dbReference type="InterPro" id="IPR020575">
    <property type="entry name" value="Hsp90_N"/>
</dbReference>
<evidence type="ECO:0000313" key="2">
    <source>
        <dbReference type="EMBL" id="MBB5794110.1"/>
    </source>
</evidence>
<reference evidence="2 3" key="1">
    <citation type="submission" date="2020-08" db="EMBL/GenBank/DDBJ databases">
        <title>Sequencing the genomes of 1000 actinobacteria strains.</title>
        <authorList>
            <person name="Klenk H.-P."/>
        </authorList>
    </citation>
    <scope>NUCLEOTIDE SEQUENCE [LARGE SCALE GENOMIC DNA]</scope>
    <source>
        <strain evidence="2 3">DSM 40084</strain>
    </source>
</reference>
<feature type="domain" description="Caspase family p10" evidence="1">
    <location>
        <begin position="176"/>
        <end position="227"/>
    </location>
</feature>
<proteinExistence type="predicted"/>
<dbReference type="InterPro" id="IPR036890">
    <property type="entry name" value="HATPase_C_sf"/>
</dbReference>
<dbReference type="Pfam" id="PF24410">
    <property type="entry name" value="wHTH-HSP90_Na-assoc"/>
    <property type="match status" value="1"/>
</dbReference>
<dbReference type="Pfam" id="PF24401">
    <property type="entry name" value="iHD-CE"/>
    <property type="match status" value="1"/>
</dbReference>
<protein>
    <recommendedName>
        <fullName evidence="1">Caspase family p10 domain-containing protein</fullName>
    </recommendedName>
</protein>
<sequence>MDSGRAEAAEPGKRRALVVGVGRTPALERDEHLARRYPALESASEDVELVGRALRQSQYEVRELKDPGGFELLGALQEFFDECSPGDTAFLYVSCHGTTVGKRDHLLPADAQPGRVDPTGGRSLLDRTLIAADPEGLLDGLPAGVTTVVCLDTCRTEEPTPLAAQSRRTVLSAAEDVYWLYSCGRGERSYADPQEGSWFGRALAKALAPTTQPTTFADLVRYTRTAVRRNASDAGVMPPTVDRYFPHGLNADGPGPVLCEGAQEAYRWTTMIEQSCLWQYTSGTPAVHERVKKRLGALVEHIVDSLSTEGAHRDDPWADPTYPVRVVEQVETLVRRARLEGRDLLSPAETAALLAAPVVQEGVVAIALEELRRTMSEGMDVKNSADDTLEGHDRLVRDAAHDVARAHSQVRRTVATLRRRGLKEQTAAADHWLRHRFITDWDLLWEGTGDYSAVDTILDLLVSAILDAAADPTGTPVRATTRLTVDGQVRQVLGHLTVHPSTSPRINDARGGDDWSTYPPVPGNQWRASDLARLLWTAGLQAADPRRMSSVLVDHLGAHEPLDPDDVVAALSADFGYDVTPLGEQDDCAYELTVRFACPHPALHVAVEELAARTNATVSLLHQECQKARTTPPALLRGFPERVTTDQLVPLAERYKQPLERFRLAEDEIRPLLMGTQLYGDPMLAVRELYQNALDACRYRDMRRQYGAAQGRPGPDWQPRITFTQGWDTEGRPYIECTDNGSGMNRAKLTSMFARAGKRYEQDPEFVQERRNWRRAGLGEMPLNSRFGIGVFSYFMLAEEVVVWTSPVDHYGRALQLEPLRADIQSGSGLLRIGEDPHVALDGGTRVRLYLGQDQAQQPSLLETLESFLWVADFEVEALEYASDEPDSLVGHHRWEPGTLTAPAPKPWRYDAVQGSRDIWLVQGKGQWLLDGVVIKDAPEVYGRVVNLRERHRPEPSVDRNNLISWDAPAVTSELLEATERATAQWSEVSLSWLWELATLSPRLAVKVLDSLPHDVTAVIDPPRTARRKHLPRAVSLAAAGCLPIDGDVTATGSLWRSVLGEHEASLVRKWQDTRLRLPDAGQPFRPDGYPEPRSLDAVLFPKGSEPHGWETVLAAARAAEVPVGDTLKALRRYAIVGLDVPSAPDIRALRTVRAHRALVDLCVAYGLARRMHDAGAGPEPAAHAPLLLIAARYRIPLGGAVALLEQLRAWDPALPTPPALDEELLATTPAPVDATLLVNEQLDPEGPMWLGELSVMDLLARADASVSVRDLAEHVRRFEPLGFSLRAEPSQEALAHGPLQPSERPLFIRSLGGSGGRTLYRDDDLSLAELLLLAAELGLAPRELAARVNVLTPVTGIKAALPPQDVADWLPPRLALAALRAIRRSPEQRISPWEFIKALTGDGSPPPIERSASRVDLREAEDALRFLQAAGLLTVDFEGLVDQTIRQLASSGHPLVRSFPSPGTARLLDYRIPAAALVQLSVIERRPIGDVVERLTGRDLHLPLSVDQPAAEVLGLQATSEDTRALGVWKGFASELTIQRLLSHARSTRRTLAESLEHLSRFTPLGAPPAPCDPAAPEAAALRDFTPHLFDLAAFDDGLLGPGTLGPLELVRTAGRFGWPLGRTYDRYAPFACLGLDVTARRPEGEAADRVPDWQDLIILTEELTGRAPALTGTVSHDHVTLCAEETDLPGTEVRERLARYADLFSLELPAGDPHLEGTAE</sequence>
<dbReference type="PRINTS" id="PR00775">
    <property type="entry name" value="HEATSHOCK90"/>
</dbReference>
<dbReference type="RefSeq" id="WP_230299563.1">
    <property type="nucleotide sequence ID" value="NZ_JACHNE010000001.1"/>
</dbReference>
<organism evidence="2 3">
    <name type="scientific">Streptomyces caelestis</name>
    <dbReference type="NCBI Taxonomy" id="36816"/>
    <lineage>
        <taxon>Bacteria</taxon>
        <taxon>Bacillati</taxon>
        <taxon>Actinomycetota</taxon>
        <taxon>Actinomycetes</taxon>
        <taxon>Kitasatosporales</taxon>
        <taxon>Streptomycetaceae</taxon>
        <taxon>Streptomyces</taxon>
    </lineage>
</organism>
<dbReference type="InterPro" id="IPR011600">
    <property type="entry name" value="Pept_C14_caspase"/>
</dbReference>
<keyword evidence="3" id="KW-1185">Reference proteome</keyword>
<dbReference type="InterPro" id="IPR056506">
    <property type="entry name" value="iHD-CE"/>
</dbReference>
<dbReference type="PANTHER" id="PTHR22576">
    <property type="entry name" value="MUCOSA ASSOCIATED LYMPHOID TISSUE LYMPHOMA TRANSLOCATION PROTEIN 1/PARACASPASE"/>
    <property type="match status" value="1"/>
</dbReference>
<dbReference type="SUPFAM" id="SSF52129">
    <property type="entry name" value="Caspase-like"/>
    <property type="match status" value="1"/>
</dbReference>
<dbReference type="EMBL" id="JACHNE010000001">
    <property type="protein sequence ID" value="MBB5794110.1"/>
    <property type="molecule type" value="Genomic_DNA"/>
</dbReference>
<comment type="caution">
    <text evidence="2">The sequence shown here is derived from an EMBL/GenBank/DDBJ whole genome shotgun (WGS) entry which is preliminary data.</text>
</comment>
<dbReference type="InterPro" id="IPR029030">
    <property type="entry name" value="Caspase-like_dom_sf"/>
</dbReference>
<dbReference type="InterPro" id="IPR002138">
    <property type="entry name" value="Pept_C14_p10"/>
</dbReference>
<dbReference type="PANTHER" id="PTHR22576:SF37">
    <property type="entry name" value="MUCOSA-ASSOCIATED LYMPHOID TISSUE LYMPHOMA TRANSLOCATION PROTEIN 1"/>
    <property type="match status" value="1"/>
</dbReference>
<evidence type="ECO:0000259" key="1">
    <source>
        <dbReference type="PROSITE" id="PS50207"/>
    </source>
</evidence>
<dbReference type="Gene3D" id="3.30.565.10">
    <property type="entry name" value="Histidine kinase-like ATPase, C-terminal domain"/>
    <property type="match status" value="1"/>
</dbReference>
<dbReference type="Proteomes" id="UP000590647">
    <property type="component" value="Unassembled WGS sequence"/>
</dbReference>
<dbReference type="InterPro" id="IPR052039">
    <property type="entry name" value="Caspase-related_regulators"/>
</dbReference>
<dbReference type="GO" id="GO:0006508">
    <property type="term" value="P:proteolysis"/>
    <property type="evidence" value="ECO:0007669"/>
    <property type="project" value="InterPro"/>
</dbReference>
<dbReference type="PROSITE" id="PS50207">
    <property type="entry name" value="CASPASE_P10"/>
    <property type="match status" value="1"/>
</dbReference>
<dbReference type="GO" id="GO:0004197">
    <property type="term" value="F:cysteine-type endopeptidase activity"/>
    <property type="evidence" value="ECO:0007669"/>
    <property type="project" value="InterPro"/>
</dbReference>
<dbReference type="InterPro" id="IPR056507">
    <property type="entry name" value="wHTH-HSP90_Na-assoc"/>
</dbReference>
<dbReference type="Pfam" id="PF00656">
    <property type="entry name" value="Peptidase_C14"/>
    <property type="match status" value="1"/>
</dbReference>
<accession>A0A7W9LS26</accession>
<dbReference type="Gene3D" id="3.40.50.1460">
    <property type="match status" value="1"/>
</dbReference>
<name>A0A7W9LS26_9ACTN</name>